<dbReference type="AlphaFoldDB" id="A0A2D0S0P1"/>
<dbReference type="InterPro" id="IPR001254">
    <property type="entry name" value="Trypsin_dom"/>
</dbReference>
<feature type="signal peptide" evidence="6">
    <location>
        <begin position="1"/>
        <end position="20"/>
    </location>
</feature>
<dbReference type="CDD" id="cd00190">
    <property type="entry name" value="Tryp_SPc"/>
    <property type="match status" value="1"/>
</dbReference>
<evidence type="ECO:0000259" key="7">
    <source>
        <dbReference type="PROSITE" id="PS50240"/>
    </source>
</evidence>
<dbReference type="Pfam" id="PF00089">
    <property type="entry name" value="Trypsin"/>
    <property type="match status" value="1"/>
</dbReference>
<dbReference type="SMART" id="SM00020">
    <property type="entry name" value="Tryp_SPc"/>
    <property type="match status" value="1"/>
</dbReference>
<accession>A0A2D0S0P1</accession>
<evidence type="ECO:0000256" key="5">
    <source>
        <dbReference type="ARBA" id="ARBA00023157"/>
    </source>
</evidence>
<dbReference type="OrthoDB" id="93664at2759"/>
<evidence type="ECO:0000256" key="2">
    <source>
        <dbReference type="ARBA" id="ARBA00022729"/>
    </source>
</evidence>
<evidence type="ECO:0000256" key="3">
    <source>
        <dbReference type="ARBA" id="ARBA00022801"/>
    </source>
</evidence>
<sequence length="289" mass="31404">MLRYQCVVMALVLYLKGSLSQLSVCGRAHFNSRIMGGENASEGAWPWQVTLQSHGKQDGHFCGGSLVNKDWVLTAASCFSRERKSAVTVYLGKQTFNGFNPNQMIRYVKEVILHPNYNSTTKNNDIALLRLHSSVTFSDYVRPVCLAGQGSLFPDDAMSWITGWGNMNSTVPLPGVLQEAMVPIANAYLCDYLLNPGSITTNMICAGYINGGPGICQGDFGGPLVTKLGAAWIQAGIMSWSKGCAQHNSPGVYTLVSQYQIWISSIIKSDLPGFVRYQYSGTTGDSTDG</sequence>
<dbReference type="OMA" id="CREHIGL"/>
<dbReference type="KEGG" id="ipu:108272226"/>
<dbReference type="PANTHER" id="PTHR24252:SF7">
    <property type="entry name" value="HYALIN"/>
    <property type="match status" value="1"/>
</dbReference>
<keyword evidence="5" id="KW-1015">Disulfide bond</keyword>
<dbReference type="Proteomes" id="UP000221080">
    <property type="component" value="Chromosome 11"/>
</dbReference>
<keyword evidence="4" id="KW-0720">Serine protease</keyword>
<evidence type="ECO:0000256" key="4">
    <source>
        <dbReference type="ARBA" id="ARBA00022825"/>
    </source>
</evidence>
<reference evidence="8" key="1">
    <citation type="journal article" date="2016" name="Nat. Commun.">
        <title>The channel catfish genome sequence provides insights into the evolution of scale formation in teleosts.</title>
        <authorList>
            <person name="Liu Z."/>
            <person name="Liu S."/>
            <person name="Yao J."/>
            <person name="Bao L."/>
            <person name="Zhang J."/>
            <person name="Li Y."/>
            <person name="Jiang C."/>
            <person name="Sun L."/>
            <person name="Wang R."/>
            <person name="Zhang Y."/>
            <person name="Zhou T."/>
            <person name="Zeng Q."/>
            <person name="Fu Q."/>
            <person name="Gao S."/>
            <person name="Li N."/>
            <person name="Koren S."/>
            <person name="Jiang Y."/>
            <person name="Zimin A."/>
            <person name="Xu P."/>
            <person name="Phillippy A.M."/>
            <person name="Geng X."/>
            <person name="Song L."/>
            <person name="Sun F."/>
            <person name="Li C."/>
            <person name="Wang X."/>
            <person name="Chen A."/>
            <person name="Jin Y."/>
            <person name="Yuan Z."/>
            <person name="Yang Y."/>
            <person name="Tan S."/>
            <person name="Peatman E."/>
            <person name="Lu J."/>
            <person name="Qin Z."/>
            <person name="Dunham R."/>
            <person name="Li Z."/>
            <person name="Sonstegard T."/>
            <person name="Feng J."/>
            <person name="Danzmann R.G."/>
            <person name="Schroeder S."/>
            <person name="Scheffler B."/>
            <person name="Duke M.V."/>
            <person name="Ballard L."/>
            <person name="Kucuktas H."/>
            <person name="Kaltenboeck L."/>
            <person name="Liu H."/>
            <person name="Armbruster J."/>
            <person name="Xie Y."/>
            <person name="Kirby M.L."/>
            <person name="Tian Y."/>
            <person name="Flanagan M.E."/>
            <person name="Mu W."/>
            <person name="Waldbieser G.C."/>
        </authorList>
    </citation>
    <scope>NUCLEOTIDE SEQUENCE [LARGE SCALE GENOMIC DNA]</scope>
    <source>
        <strain evidence="8">SDA103</strain>
    </source>
</reference>
<keyword evidence="8" id="KW-1185">Reference proteome</keyword>
<dbReference type="FunFam" id="2.40.10.10:FF:000024">
    <property type="entry name" value="Serine protease 53"/>
    <property type="match status" value="1"/>
</dbReference>
<feature type="chain" id="PRO_5013311174" evidence="6">
    <location>
        <begin position="21"/>
        <end position="289"/>
    </location>
</feature>
<dbReference type="InterPro" id="IPR009003">
    <property type="entry name" value="Peptidase_S1_PA"/>
</dbReference>
<dbReference type="Gene3D" id="2.40.10.10">
    <property type="entry name" value="Trypsin-like serine proteases"/>
    <property type="match status" value="1"/>
</dbReference>
<evidence type="ECO:0000256" key="6">
    <source>
        <dbReference type="SAM" id="SignalP"/>
    </source>
</evidence>
<proteinExistence type="predicted"/>
<dbReference type="PANTHER" id="PTHR24252">
    <property type="entry name" value="ACROSIN-RELATED"/>
    <property type="match status" value="1"/>
</dbReference>
<name>A0A2D0S0P1_ICTPU</name>
<dbReference type="InterPro" id="IPR001314">
    <property type="entry name" value="Peptidase_S1A"/>
</dbReference>
<keyword evidence="3" id="KW-0378">Hydrolase</keyword>
<protein>
    <submittedName>
        <fullName evidence="9">Serine protease 27</fullName>
    </submittedName>
</protein>
<keyword evidence="1 9" id="KW-0645">Protease</keyword>
<organism evidence="8 9">
    <name type="scientific">Ictalurus punctatus</name>
    <name type="common">Channel catfish</name>
    <name type="synonym">Silurus punctatus</name>
    <dbReference type="NCBI Taxonomy" id="7998"/>
    <lineage>
        <taxon>Eukaryota</taxon>
        <taxon>Metazoa</taxon>
        <taxon>Chordata</taxon>
        <taxon>Craniata</taxon>
        <taxon>Vertebrata</taxon>
        <taxon>Euteleostomi</taxon>
        <taxon>Actinopterygii</taxon>
        <taxon>Neopterygii</taxon>
        <taxon>Teleostei</taxon>
        <taxon>Ostariophysi</taxon>
        <taxon>Siluriformes</taxon>
        <taxon>Ictaluridae</taxon>
        <taxon>Ictalurus</taxon>
    </lineage>
</organism>
<evidence type="ECO:0000313" key="8">
    <source>
        <dbReference type="Proteomes" id="UP000221080"/>
    </source>
</evidence>
<evidence type="ECO:0000256" key="1">
    <source>
        <dbReference type="ARBA" id="ARBA00022670"/>
    </source>
</evidence>
<gene>
    <name evidence="9" type="primary">LOC108272226</name>
</gene>
<dbReference type="InterPro" id="IPR043504">
    <property type="entry name" value="Peptidase_S1_PA_chymotrypsin"/>
</dbReference>
<feature type="domain" description="Peptidase S1" evidence="7">
    <location>
        <begin position="34"/>
        <end position="268"/>
    </location>
</feature>
<evidence type="ECO:0000313" key="9">
    <source>
        <dbReference type="RefSeq" id="XP_017336011.1"/>
    </source>
</evidence>
<dbReference type="STRING" id="7998.ENSIPUP00000030573"/>
<dbReference type="RefSeq" id="XP_017336011.1">
    <property type="nucleotide sequence ID" value="XM_017480522.3"/>
</dbReference>
<dbReference type="PRINTS" id="PR00722">
    <property type="entry name" value="CHYMOTRYPSIN"/>
</dbReference>
<dbReference type="GO" id="GO:0004252">
    <property type="term" value="F:serine-type endopeptidase activity"/>
    <property type="evidence" value="ECO:0007669"/>
    <property type="project" value="InterPro"/>
</dbReference>
<dbReference type="SUPFAM" id="SSF50494">
    <property type="entry name" value="Trypsin-like serine proteases"/>
    <property type="match status" value="1"/>
</dbReference>
<dbReference type="GeneID" id="108272226"/>
<dbReference type="GO" id="GO:0006508">
    <property type="term" value="P:proteolysis"/>
    <property type="evidence" value="ECO:0007669"/>
    <property type="project" value="UniProtKB-KW"/>
</dbReference>
<keyword evidence="2 6" id="KW-0732">Signal</keyword>
<dbReference type="PROSITE" id="PS50240">
    <property type="entry name" value="TRYPSIN_DOM"/>
    <property type="match status" value="1"/>
</dbReference>
<reference evidence="9" key="2">
    <citation type="submission" date="2025-08" db="UniProtKB">
        <authorList>
            <consortium name="RefSeq"/>
        </authorList>
    </citation>
    <scope>IDENTIFICATION</scope>
    <source>
        <tissue evidence="9">Blood</tissue>
    </source>
</reference>